<sequence>METATVKQNGSAKKETTTAKTAVTKKLAQEAVKPAKETPQKQNPDSAKQPVNLLERIQRLEKLKGISAKRERLVETLLSLSRFNYNSSDSCSFYLKDASGMEFKTTNSNLITLVATQLQTTLENKKEELEKQLMEFEL</sequence>
<evidence type="ECO:0000313" key="3">
    <source>
        <dbReference type="Proteomes" id="UP000244090"/>
    </source>
</evidence>
<reference evidence="2 3" key="1">
    <citation type="submission" date="2018-04" db="EMBL/GenBank/DDBJ databases">
        <title>Genomic Encyclopedia of Archaeal and Bacterial Type Strains, Phase II (KMG-II): from individual species to whole genera.</title>
        <authorList>
            <person name="Goeker M."/>
        </authorList>
    </citation>
    <scope>NUCLEOTIDE SEQUENCE [LARGE SCALE GENOMIC DNA]</scope>
    <source>
        <strain evidence="2 3">DSM 25731</strain>
    </source>
</reference>
<gene>
    <name evidence="2" type="ORF">C8N46_11350</name>
</gene>
<keyword evidence="3" id="KW-1185">Reference proteome</keyword>
<feature type="compositionally biased region" description="Polar residues" evidence="1">
    <location>
        <begin position="1"/>
        <end position="11"/>
    </location>
</feature>
<dbReference type="AlphaFoldDB" id="A0A2T6BR79"/>
<dbReference type="OrthoDB" id="1438190at2"/>
<proteinExistence type="predicted"/>
<accession>A0A2T6BR79</accession>
<dbReference type="EMBL" id="QBKT01000013">
    <property type="protein sequence ID" value="PTX58559.1"/>
    <property type="molecule type" value="Genomic_DNA"/>
</dbReference>
<dbReference type="Proteomes" id="UP000244090">
    <property type="component" value="Unassembled WGS sequence"/>
</dbReference>
<feature type="region of interest" description="Disordered" evidence="1">
    <location>
        <begin position="1"/>
        <end position="50"/>
    </location>
</feature>
<organism evidence="2 3">
    <name type="scientific">Kordia periserrulae</name>
    <dbReference type="NCBI Taxonomy" id="701523"/>
    <lineage>
        <taxon>Bacteria</taxon>
        <taxon>Pseudomonadati</taxon>
        <taxon>Bacteroidota</taxon>
        <taxon>Flavobacteriia</taxon>
        <taxon>Flavobacteriales</taxon>
        <taxon>Flavobacteriaceae</taxon>
        <taxon>Kordia</taxon>
    </lineage>
</organism>
<dbReference type="RefSeq" id="WP_108116746.1">
    <property type="nucleotide sequence ID" value="NZ_QBKT01000013.1"/>
</dbReference>
<comment type="caution">
    <text evidence="2">The sequence shown here is derived from an EMBL/GenBank/DDBJ whole genome shotgun (WGS) entry which is preliminary data.</text>
</comment>
<evidence type="ECO:0000313" key="2">
    <source>
        <dbReference type="EMBL" id="PTX58559.1"/>
    </source>
</evidence>
<name>A0A2T6BR79_9FLAO</name>
<evidence type="ECO:0000256" key="1">
    <source>
        <dbReference type="SAM" id="MobiDB-lite"/>
    </source>
</evidence>
<protein>
    <submittedName>
        <fullName evidence="2">Uncharacterized protein</fullName>
    </submittedName>
</protein>